<dbReference type="InterPro" id="IPR020471">
    <property type="entry name" value="AKR"/>
</dbReference>
<dbReference type="EMBL" id="JBHSKM010000019">
    <property type="protein sequence ID" value="MFC5216866.1"/>
    <property type="molecule type" value="Genomic_DNA"/>
</dbReference>
<dbReference type="InterPro" id="IPR023210">
    <property type="entry name" value="NADP_OxRdtase_dom"/>
</dbReference>
<feature type="domain" description="NADP-dependent oxidoreductase" evidence="1">
    <location>
        <begin position="15"/>
        <end position="317"/>
    </location>
</feature>
<sequence>MQYEQLGTTGVFVSRIALGTMTFGGAGTPPWSVVGGLDEKAADEIVGLALDAGVNLVDTADMYAAGECEEITGRVLGARRRDVLLATKLYARMGTGPNDIGLSRLWVTRALEDSLRRLRTDHIDLYQIHSFDPLTPVEETLAALDDAVRQGKVRYVGASNLAAWQMMKCLGVSRQHGLERFVSQQVYYSLAGRDIEREILPMAVDQKLATLVWSPLAGGFLSGKFDRGGSSDGTARRALADFPPVDPERGWDIVDALRVVAARHGVSVARVALAWVLARPGVTSVIAGAKRPDQLSDNLAAVDLVLTEEDLTELAAVSALPAPYPDWIQGAPADRLPLDAGAEAGAA</sequence>
<name>A0ABW0CNP7_STRCD</name>
<dbReference type="PANTHER" id="PTHR43364:SF18">
    <property type="entry name" value="OXIDOREDUCTASE"/>
    <property type="match status" value="1"/>
</dbReference>
<proteinExistence type="predicted"/>
<evidence type="ECO:0000313" key="3">
    <source>
        <dbReference type="Proteomes" id="UP001596263"/>
    </source>
</evidence>
<dbReference type="CDD" id="cd19091">
    <property type="entry name" value="AKR_PsAKR"/>
    <property type="match status" value="1"/>
</dbReference>
<comment type="caution">
    <text evidence="2">The sequence shown here is derived from an EMBL/GenBank/DDBJ whole genome shotgun (WGS) entry which is preliminary data.</text>
</comment>
<dbReference type="InterPro" id="IPR050523">
    <property type="entry name" value="AKR_Detox_Biosynth"/>
</dbReference>
<dbReference type="InterPro" id="IPR036812">
    <property type="entry name" value="NAD(P)_OxRdtase_dom_sf"/>
</dbReference>
<gene>
    <name evidence="2" type="ORF">ACFPQ9_23785</name>
</gene>
<dbReference type="Gene3D" id="3.20.20.100">
    <property type="entry name" value="NADP-dependent oxidoreductase domain"/>
    <property type="match status" value="1"/>
</dbReference>
<dbReference type="Proteomes" id="UP001596263">
    <property type="component" value="Unassembled WGS sequence"/>
</dbReference>
<dbReference type="SUPFAM" id="SSF51430">
    <property type="entry name" value="NAD(P)-linked oxidoreductase"/>
    <property type="match status" value="1"/>
</dbReference>
<keyword evidence="3" id="KW-1185">Reference proteome</keyword>
<dbReference type="RefSeq" id="WP_380856673.1">
    <property type="nucleotide sequence ID" value="NZ_JBHSKM010000019.1"/>
</dbReference>
<reference evidence="3" key="1">
    <citation type="journal article" date="2019" name="Int. J. Syst. Evol. Microbiol.">
        <title>The Global Catalogue of Microorganisms (GCM) 10K type strain sequencing project: providing services to taxonomists for standard genome sequencing and annotation.</title>
        <authorList>
            <consortium name="The Broad Institute Genomics Platform"/>
            <consortium name="The Broad Institute Genome Sequencing Center for Infectious Disease"/>
            <person name="Wu L."/>
            <person name="Ma J."/>
        </authorList>
    </citation>
    <scope>NUCLEOTIDE SEQUENCE [LARGE SCALE GENOMIC DNA]</scope>
    <source>
        <strain evidence="3">KCTC 42586</strain>
    </source>
</reference>
<dbReference type="PRINTS" id="PR00069">
    <property type="entry name" value="ALDKETRDTASE"/>
</dbReference>
<organism evidence="2 3">
    <name type="scientific">Streptomyces coerulescens</name>
    <dbReference type="NCBI Taxonomy" id="29304"/>
    <lineage>
        <taxon>Bacteria</taxon>
        <taxon>Bacillati</taxon>
        <taxon>Actinomycetota</taxon>
        <taxon>Actinomycetes</taxon>
        <taxon>Kitasatosporales</taxon>
        <taxon>Streptomycetaceae</taxon>
        <taxon>Streptomyces</taxon>
    </lineage>
</organism>
<dbReference type="PANTHER" id="PTHR43364">
    <property type="entry name" value="NADH-SPECIFIC METHYLGLYOXAL REDUCTASE-RELATED"/>
    <property type="match status" value="1"/>
</dbReference>
<dbReference type="Pfam" id="PF00248">
    <property type="entry name" value="Aldo_ket_red"/>
    <property type="match status" value="1"/>
</dbReference>
<accession>A0ABW0CNP7</accession>
<evidence type="ECO:0000313" key="2">
    <source>
        <dbReference type="EMBL" id="MFC5216866.1"/>
    </source>
</evidence>
<protein>
    <submittedName>
        <fullName evidence="2">Aldo/keto reductase</fullName>
    </submittedName>
</protein>
<evidence type="ECO:0000259" key="1">
    <source>
        <dbReference type="Pfam" id="PF00248"/>
    </source>
</evidence>